<gene>
    <name evidence="1" type="ORF">SAMN04487884_12282</name>
</gene>
<name>A0A1H9VDZ5_BUTFI</name>
<evidence type="ECO:0000313" key="2">
    <source>
        <dbReference type="Proteomes" id="UP000182584"/>
    </source>
</evidence>
<dbReference type="eggNOG" id="ENOG5032WTP">
    <property type="taxonomic scope" value="Bacteria"/>
</dbReference>
<accession>A0A1H9VDZ5</accession>
<dbReference type="RefSeq" id="WP_027215302.1">
    <property type="nucleotide sequence ID" value="NZ_FOGJ01000022.1"/>
</dbReference>
<evidence type="ECO:0000313" key="1">
    <source>
        <dbReference type="EMBL" id="SES19513.1"/>
    </source>
</evidence>
<reference evidence="1 2" key="1">
    <citation type="submission" date="2016-10" db="EMBL/GenBank/DDBJ databases">
        <authorList>
            <person name="de Groot N.N."/>
        </authorList>
    </citation>
    <scope>NUCLEOTIDE SEQUENCE [LARGE SCALE GENOMIC DNA]</scope>
    <source>
        <strain evidence="1 2">AR40</strain>
    </source>
</reference>
<protein>
    <submittedName>
        <fullName evidence="1">Uncharacterized protein</fullName>
    </submittedName>
</protein>
<dbReference type="EMBL" id="FOGJ01000022">
    <property type="protein sequence ID" value="SES19513.1"/>
    <property type="molecule type" value="Genomic_DNA"/>
</dbReference>
<sequence>MKFKYVRIQGKELAANTKTGKGIFSMLNQMVQDKTMEQEDIDLFLEIDSWFAEVLPWPPQCQRQEKVICYFKVENAELMMKMINPMLWLLERYNHPYYVVYTNYPGEIVYEDEYQVVVKVDENIVVEDLQKPWGPKTDQSSGQGDSL</sequence>
<dbReference type="AlphaFoldDB" id="A0A1H9VDZ5"/>
<proteinExistence type="predicted"/>
<dbReference type="OrthoDB" id="360327at2"/>
<dbReference type="Proteomes" id="UP000182584">
    <property type="component" value="Unassembled WGS sequence"/>
</dbReference>
<organism evidence="1 2">
    <name type="scientific">Butyrivibrio fibrisolvens</name>
    <dbReference type="NCBI Taxonomy" id="831"/>
    <lineage>
        <taxon>Bacteria</taxon>
        <taxon>Bacillati</taxon>
        <taxon>Bacillota</taxon>
        <taxon>Clostridia</taxon>
        <taxon>Lachnospirales</taxon>
        <taxon>Lachnospiraceae</taxon>
        <taxon>Butyrivibrio</taxon>
    </lineage>
</organism>